<dbReference type="KEGG" id="sphk:SKP52_12705"/>
<dbReference type="SUPFAM" id="SSF161098">
    <property type="entry name" value="MetI-like"/>
    <property type="match status" value="1"/>
</dbReference>
<keyword evidence="2 7" id="KW-0813">Transport</keyword>
<dbReference type="InterPro" id="IPR000515">
    <property type="entry name" value="MetI-like"/>
</dbReference>
<dbReference type="GO" id="GO:0055085">
    <property type="term" value="P:transmembrane transport"/>
    <property type="evidence" value="ECO:0007669"/>
    <property type="project" value="InterPro"/>
</dbReference>
<dbReference type="RefSeq" id="WP_052208218.1">
    <property type="nucleotide sequence ID" value="NZ_CP009122.1"/>
</dbReference>
<evidence type="ECO:0000256" key="5">
    <source>
        <dbReference type="ARBA" id="ARBA00022989"/>
    </source>
</evidence>
<feature type="transmembrane region" description="Helical" evidence="7">
    <location>
        <begin position="177"/>
        <end position="199"/>
    </location>
</feature>
<feature type="domain" description="ABC transmembrane type-1" evidence="8">
    <location>
        <begin position="67"/>
        <end position="256"/>
    </location>
</feature>
<dbReference type="HOGENOM" id="CLU_016047_1_1_5"/>
<proteinExistence type="inferred from homology"/>
<feature type="transmembrane region" description="Helical" evidence="7">
    <location>
        <begin position="237"/>
        <end position="256"/>
    </location>
</feature>
<organism evidence="9 10">
    <name type="scientific">Sphingopyxis fribergensis</name>
    <dbReference type="NCBI Taxonomy" id="1515612"/>
    <lineage>
        <taxon>Bacteria</taxon>
        <taxon>Pseudomonadati</taxon>
        <taxon>Pseudomonadota</taxon>
        <taxon>Alphaproteobacteria</taxon>
        <taxon>Sphingomonadales</taxon>
        <taxon>Sphingomonadaceae</taxon>
        <taxon>Sphingopyxis</taxon>
    </lineage>
</organism>
<dbReference type="AlphaFoldDB" id="A0A0A7PND5"/>
<gene>
    <name evidence="9" type="ORF">SKP52_12705</name>
</gene>
<dbReference type="EMBL" id="CP009122">
    <property type="protein sequence ID" value="AJA09432.1"/>
    <property type="molecule type" value="Genomic_DNA"/>
</dbReference>
<accession>A0A0A7PND5</accession>
<evidence type="ECO:0000256" key="2">
    <source>
        <dbReference type="ARBA" id="ARBA00022448"/>
    </source>
</evidence>
<evidence type="ECO:0000256" key="3">
    <source>
        <dbReference type="ARBA" id="ARBA00022475"/>
    </source>
</evidence>
<protein>
    <submittedName>
        <fullName evidence="9">Binding-protein-dependent transport system inner membrane protein</fullName>
    </submittedName>
</protein>
<evidence type="ECO:0000313" key="10">
    <source>
        <dbReference type="Proteomes" id="UP000030907"/>
    </source>
</evidence>
<dbReference type="CDD" id="cd06261">
    <property type="entry name" value="TM_PBP2"/>
    <property type="match status" value="1"/>
</dbReference>
<comment type="subcellular location">
    <subcellularLocation>
        <location evidence="1 7">Cell membrane</location>
        <topology evidence="1 7">Multi-pass membrane protein</topology>
    </subcellularLocation>
</comment>
<dbReference type="Gene3D" id="1.10.3720.10">
    <property type="entry name" value="MetI-like"/>
    <property type="match status" value="1"/>
</dbReference>
<keyword evidence="10" id="KW-1185">Reference proteome</keyword>
<evidence type="ECO:0000259" key="8">
    <source>
        <dbReference type="PROSITE" id="PS50928"/>
    </source>
</evidence>
<reference evidence="9 10" key="1">
    <citation type="journal article" date="2015" name="Int. J. Syst. Evol. Microbiol.">
        <title>Description of Sphingopyxis fribergensis sp. nov. - a soil bacterium with the ability to degrade styrene and phenylacetic acid.</title>
        <authorList>
            <person name="Oelschlagel M."/>
            <person name="Ruckert C."/>
            <person name="Kalinowski J."/>
            <person name="Schmidt G."/>
            <person name="Schlomann M."/>
            <person name="Tischler D."/>
        </authorList>
    </citation>
    <scope>NUCLEOTIDE SEQUENCE [LARGE SCALE GENOMIC DNA]</scope>
    <source>
        <strain evidence="9 10">Kp5.2</strain>
    </source>
</reference>
<dbReference type="GO" id="GO:0005886">
    <property type="term" value="C:plasma membrane"/>
    <property type="evidence" value="ECO:0007669"/>
    <property type="project" value="UniProtKB-SubCell"/>
</dbReference>
<dbReference type="STRING" id="1515612.SKP52_12705"/>
<evidence type="ECO:0000256" key="6">
    <source>
        <dbReference type="ARBA" id="ARBA00023136"/>
    </source>
</evidence>
<feature type="transmembrane region" description="Helical" evidence="7">
    <location>
        <begin position="135"/>
        <end position="156"/>
    </location>
</feature>
<feature type="transmembrane region" description="Helical" evidence="7">
    <location>
        <begin position="63"/>
        <end position="92"/>
    </location>
</feature>
<keyword evidence="5 7" id="KW-1133">Transmembrane helix</keyword>
<comment type="similarity">
    <text evidence="7">Belongs to the binding-protein-dependent transport system permease family.</text>
</comment>
<keyword evidence="4 7" id="KW-0812">Transmembrane</keyword>
<evidence type="ECO:0000256" key="7">
    <source>
        <dbReference type="RuleBase" id="RU363032"/>
    </source>
</evidence>
<evidence type="ECO:0000313" key="9">
    <source>
        <dbReference type="EMBL" id="AJA09432.1"/>
    </source>
</evidence>
<sequence length="271" mass="29662">MSLRRWSVTLLTAFVALLTIAPLLWMLSVSFMARGEASAFPPPLLPSDPSLDNYRMLFGSFGIGRFLLNSLLISTLATVLALLFTIPAGYAFAKLRFKGRDATFRLLVAALVVPGQIGMLPLFLELKAMGLVNSYAGALVPWLAGIFGIFLVRQYCLAIPDEMLEAARIDGASEAQILRRIVLPILTPIIVTLALFVFLGSWNDFMWPLIILADQDLYTLPVALAAMSRQHVQDNELMMAGAVITTLPVLILFLALQRFYLTGLLSGSVKG</sequence>
<evidence type="ECO:0000256" key="4">
    <source>
        <dbReference type="ARBA" id="ARBA00022692"/>
    </source>
</evidence>
<dbReference type="Pfam" id="PF00528">
    <property type="entry name" value="BPD_transp_1"/>
    <property type="match status" value="1"/>
</dbReference>
<dbReference type="PANTHER" id="PTHR43744:SF12">
    <property type="entry name" value="ABC TRANSPORTER PERMEASE PROTEIN MG189-RELATED"/>
    <property type="match status" value="1"/>
</dbReference>
<evidence type="ECO:0000256" key="1">
    <source>
        <dbReference type="ARBA" id="ARBA00004651"/>
    </source>
</evidence>
<feature type="transmembrane region" description="Helical" evidence="7">
    <location>
        <begin position="104"/>
        <end position="123"/>
    </location>
</feature>
<dbReference type="PANTHER" id="PTHR43744">
    <property type="entry name" value="ABC TRANSPORTER PERMEASE PROTEIN MG189-RELATED-RELATED"/>
    <property type="match status" value="1"/>
</dbReference>
<keyword evidence="6 7" id="KW-0472">Membrane</keyword>
<keyword evidence="3" id="KW-1003">Cell membrane</keyword>
<dbReference type="InterPro" id="IPR035906">
    <property type="entry name" value="MetI-like_sf"/>
</dbReference>
<dbReference type="Proteomes" id="UP000030907">
    <property type="component" value="Chromosome"/>
</dbReference>
<dbReference type="PROSITE" id="PS50928">
    <property type="entry name" value="ABC_TM1"/>
    <property type="match status" value="1"/>
</dbReference>
<name>A0A0A7PND5_9SPHN</name>